<feature type="compositionally biased region" description="Basic and acidic residues" evidence="1">
    <location>
        <begin position="99"/>
        <end position="110"/>
    </location>
</feature>
<dbReference type="AlphaFoldDB" id="A0A543BTD3"/>
<protein>
    <submittedName>
        <fullName evidence="3">Pimeloyl-ACP methyl ester carboxylesterase</fullName>
    </submittedName>
</protein>
<dbReference type="PANTHER" id="PTHR43194">
    <property type="entry name" value="HYDROLASE ALPHA/BETA FOLD FAMILY"/>
    <property type="match status" value="1"/>
</dbReference>
<gene>
    <name evidence="3" type="ORF">FB559_8696</name>
</gene>
<sequence>MAVERTVLSGGVRLAVHDHSGTGRPVVLLHGLAGHSGEWDATAAWMSERHRVIAVDQRGQGASERHPADVSRAAYVADVIAVIEVPYGDRAGHGSSMHGHPEPRPTEARTGHTACRNTDDGGPEPVVLVGQSLGGHTAMLVAAARPDLVRALVMVEASPGLPDAGGVAGVERWLASWPVPFPSPAAAARFFGGGAAGAGWAAGLEEREDGWWPRFDPALMVRSLTDASPRSFWREWEQVACPTLVVLAESGIIPSVDADEMRRTRPDTVMAHIPGAGHDVHLEAPGLLRAAIEDFLEAR</sequence>
<dbReference type="InterPro" id="IPR000073">
    <property type="entry name" value="AB_hydrolase_1"/>
</dbReference>
<dbReference type="Gene3D" id="3.40.50.1820">
    <property type="entry name" value="alpha/beta hydrolase"/>
    <property type="match status" value="1"/>
</dbReference>
<keyword evidence="4" id="KW-1185">Reference proteome</keyword>
<comment type="caution">
    <text evidence="3">The sequence shown here is derived from an EMBL/GenBank/DDBJ whole genome shotgun (WGS) entry which is preliminary data.</text>
</comment>
<evidence type="ECO:0000259" key="2">
    <source>
        <dbReference type="Pfam" id="PF12697"/>
    </source>
</evidence>
<evidence type="ECO:0000313" key="3">
    <source>
        <dbReference type="EMBL" id="TQL88082.1"/>
    </source>
</evidence>
<organism evidence="3 4">
    <name type="scientific">Actinoallomurus bryophytorum</name>
    <dbReference type="NCBI Taxonomy" id="1490222"/>
    <lineage>
        <taxon>Bacteria</taxon>
        <taxon>Bacillati</taxon>
        <taxon>Actinomycetota</taxon>
        <taxon>Actinomycetes</taxon>
        <taxon>Streptosporangiales</taxon>
        <taxon>Thermomonosporaceae</taxon>
        <taxon>Actinoallomurus</taxon>
    </lineage>
</organism>
<reference evidence="3 4" key="1">
    <citation type="submission" date="2019-06" db="EMBL/GenBank/DDBJ databases">
        <title>Sequencing the genomes of 1000 actinobacteria strains.</title>
        <authorList>
            <person name="Klenk H.-P."/>
        </authorList>
    </citation>
    <scope>NUCLEOTIDE SEQUENCE [LARGE SCALE GENOMIC DNA]</scope>
    <source>
        <strain evidence="3 4">DSM 102200</strain>
    </source>
</reference>
<feature type="domain" description="AB hydrolase-1" evidence="2">
    <location>
        <begin position="26"/>
        <end position="288"/>
    </location>
</feature>
<evidence type="ECO:0000313" key="4">
    <source>
        <dbReference type="Proteomes" id="UP000316096"/>
    </source>
</evidence>
<dbReference type="Pfam" id="PF12697">
    <property type="entry name" value="Abhydrolase_6"/>
    <property type="match status" value="1"/>
</dbReference>
<dbReference type="InterPro" id="IPR029058">
    <property type="entry name" value="AB_hydrolase_fold"/>
</dbReference>
<feature type="region of interest" description="Disordered" evidence="1">
    <location>
        <begin position="91"/>
        <end position="123"/>
    </location>
</feature>
<dbReference type="GO" id="GO:0003824">
    <property type="term" value="F:catalytic activity"/>
    <property type="evidence" value="ECO:0007669"/>
    <property type="project" value="UniProtKB-ARBA"/>
</dbReference>
<dbReference type="SUPFAM" id="SSF53474">
    <property type="entry name" value="alpha/beta-Hydrolases"/>
    <property type="match status" value="1"/>
</dbReference>
<proteinExistence type="predicted"/>
<dbReference type="Proteomes" id="UP000316096">
    <property type="component" value="Unassembled WGS sequence"/>
</dbReference>
<name>A0A543BTD3_9ACTN</name>
<dbReference type="InterPro" id="IPR050228">
    <property type="entry name" value="Carboxylesterase_BioH"/>
</dbReference>
<accession>A0A543BTD3</accession>
<dbReference type="PANTHER" id="PTHR43194:SF2">
    <property type="entry name" value="PEROXISOMAL MEMBRANE PROTEIN LPX1"/>
    <property type="match status" value="1"/>
</dbReference>
<dbReference type="RefSeq" id="WP_141963850.1">
    <property type="nucleotide sequence ID" value="NZ_VFOZ01000003.1"/>
</dbReference>
<dbReference type="EMBL" id="VFOZ01000003">
    <property type="protein sequence ID" value="TQL88082.1"/>
    <property type="molecule type" value="Genomic_DNA"/>
</dbReference>
<dbReference type="OrthoDB" id="495620at2"/>
<evidence type="ECO:0000256" key="1">
    <source>
        <dbReference type="SAM" id="MobiDB-lite"/>
    </source>
</evidence>